<keyword evidence="1" id="KW-0472">Membrane</keyword>
<dbReference type="Proteomes" id="UP000422764">
    <property type="component" value="Chromosome"/>
</dbReference>
<gene>
    <name evidence="2" type="ORF">GOM49_01000</name>
</gene>
<reference evidence="2 3" key="1">
    <citation type="submission" date="2019-12" db="EMBL/GenBank/DDBJ databases">
        <title>Genome sequenceing of Clostridium bovifaecis.</title>
        <authorList>
            <person name="Yao Y."/>
        </authorList>
    </citation>
    <scope>NUCLEOTIDE SEQUENCE [LARGE SCALE GENOMIC DNA]</scope>
    <source>
        <strain evidence="2 3">BXX</strain>
    </source>
</reference>
<name>A0A6I6EUR8_9CLOT</name>
<keyword evidence="3" id="KW-1185">Reference proteome</keyword>
<evidence type="ECO:0000256" key="1">
    <source>
        <dbReference type="SAM" id="Phobius"/>
    </source>
</evidence>
<protein>
    <submittedName>
        <fullName evidence="2">Uncharacterized protein</fullName>
    </submittedName>
</protein>
<dbReference type="AlphaFoldDB" id="A0A6I6EUR8"/>
<sequence length="213" mass="24208">MGDSLSFFILISIILLVVISAAISNLFKRLANKVKERPIYKAISIILTLSLGTAPLAIEVYNDRYTKIPFDKLESKTMLEETWKPLKDFKDNITIDKNNNTLLPPKYIKTKDDFMNAFASFPKHLTEGLYDALIIETDSGTVLVNPSVHIPSIFDEGSHIGDCYIKRKKHIEELIIEEGGWIESIAMGYTRKNTYIKIRMVIGFIQVLQVVPK</sequence>
<evidence type="ECO:0000313" key="2">
    <source>
        <dbReference type="EMBL" id="QGU93891.1"/>
    </source>
</evidence>
<dbReference type="EMBL" id="CP046522">
    <property type="protein sequence ID" value="QGU93891.1"/>
    <property type="molecule type" value="Genomic_DNA"/>
</dbReference>
<feature type="transmembrane region" description="Helical" evidence="1">
    <location>
        <begin position="39"/>
        <end position="58"/>
    </location>
</feature>
<evidence type="ECO:0000313" key="3">
    <source>
        <dbReference type="Proteomes" id="UP000422764"/>
    </source>
</evidence>
<feature type="transmembrane region" description="Helical" evidence="1">
    <location>
        <begin position="6"/>
        <end position="27"/>
    </location>
</feature>
<proteinExistence type="predicted"/>
<organism evidence="2 3">
    <name type="scientific">Clostridium bovifaecis</name>
    <dbReference type="NCBI Taxonomy" id="2184719"/>
    <lineage>
        <taxon>Bacteria</taxon>
        <taxon>Bacillati</taxon>
        <taxon>Bacillota</taxon>
        <taxon>Clostridia</taxon>
        <taxon>Eubacteriales</taxon>
        <taxon>Clostridiaceae</taxon>
        <taxon>Clostridium</taxon>
    </lineage>
</organism>
<accession>A0A6I6EUR8</accession>
<keyword evidence="1" id="KW-0812">Transmembrane</keyword>
<keyword evidence="1" id="KW-1133">Transmembrane helix</keyword>